<evidence type="ECO:0000256" key="1">
    <source>
        <dbReference type="ARBA" id="ARBA00000198"/>
    </source>
</evidence>
<dbReference type="Proteomes" id="UP000076490">
    <property type="component" value="Unassembled WGS sequence"/>
</dbReference>
<dbReference type="GO" id="GO:0003848">
    <property type="term" value="F:2-amino-4-hydroxy-6-hydroxymethyldihydropteridine diphosphokinase activity"/>
    <property type="evidence" value="ECO:0007669"/>
    <property type="project" value="UniProtKB-EC"/>
</dbReference>
<dbReference type="GO" id="GO:0016301">
    <property type="term" value="F:kinase activity"/>
    <property type="evidence" value="ECO:0007669"/>
    <property type="project" value="UniProtKB-KW"/>
</dbReference>
<dbReference type="NCBIfam" id="TIGR01498">
    <property type="entry name" value="folK"/>
    <property type="match status" value="1"/>
</dbReference>
<evidence type="ECO:0000256" key="4">
    <source>
        <dbReference type="ARBA" id="ARBA00022679"/>
    </source>
</evidence>
<dbReference type="PANTHER" id="PTHR43071:SF1">
    <property type="entry name" value="2-AMINO-4-HYDROXY-6-HYDROXYMETHYLDIHYDROPTERIDINE PYROPHOSPHOKINASE"/>
    <property type="match status" value="1"/>
</dbReference>
<comment type="pathway">
    <text evidence="2">Cofactor biosynthesis; tetrahydrofolate biosynthesis; 2-amino-4-hydroxy-6-hydroxymethyl-7,8-dihydropteridine diphosphate from 7,8-dihydroneopterin triphosphate: step 4/4.</text>
</comment>
<keyword evidence="8" id="KW-0289">Folate biosynthesis</keyword>
<dbReference type="PANTHER" id="PTHR43071">
    <property type="entry name" value="2-AMINO-4-HYDROXY-6-HYDROXYMETHYLDIHYDROPTERIDINE PYROPHOSPHOKINASE"/>
    <property type="match status" value="1"/>
</dbReference>
<dbReference type="GO" id="GO:0046656">
    <property type="term" value="P:folic acid biosynthetic process"/>
    <property type="evidence" value="ECO:0007669"/>
    <property type="project" value="UniProtKB-KW"/>
</dbReference>
<dbReference type="EC" id="2.7.6.3" evidence="3"/>
<dbReference type="EMBL" id="LQNT01000014">
    <property type="protein sequence ID" value="KZE36094.1"/>
    <property type="molecule type" value="Genomic_DNA"/>
</dbReference>
<dbReference type="AlphaFoldDB" id="A0A165GEE7"/>
<dbReference type="Gene3D" id="3.30.70.560">
    <property type="entry name" value="7,8-Dihydro-6-hydroxymethylpterin-pyrophosphokinase HPPK"/>
    <property type="match status" value="1"/>
</dbReference>
<sequence>MNTAYLSAGSNMGDREDYLREAAARLNGLPGTELDRLSSIYETDPVGYEDQAAFLNMVFKIRTSLGAEELLDACLGIEAEIGRVRTVRWGPRVCDLDILLFNDENMETEKLTVPHPRMHERAFVLVPLLEVDPELADRLKRRFPGFPGVDLEDGIRLYQSIEGPAAFLEGK</sequence>
<evidence type="ECO:0000256" key="3">
    <source>
        <dbReference type="ARBA" id="ARBA00013253"/>
    </source>
</evidence>
<evidence type="ECO:0000256" key="8">
    <source>
        <dbReference type="ARBA" id="ARBA00022909"/>
    </source>
</evidence>
<accession>A0A165GEE7</accession>
<dbReference type="RefSeq" id="WP_063183885.1">
    <property type="nucleotide sequence ID" value="NZ_LQNT01000014.1"/>
</dbReference>
<dbReference type="CDD" id="cd00483">
    <property type="entry name" value="HPPK"/>
    <property type="match status" value="1"/>
</dbReference>
<dbReference type="OrthoDB" id="9808041at2"/>
<evidence type="ECO:0000313" key="10">
    <source>
        <dbReference type="EMBL" id="KZE36094.1"/>
    </source>
</evidence>
<name>A0A165GEE7_9BACL</name>
<evidence type="ECO:0000259" key="9">
    <source>
        <dbReference type="PROSITE" id="PS00794"/>
    </source>
</evidence>
<keyword evidence="7" id="KW-0067">ATP-binding</keyword>
<evidence type="ECO:0000256" key="2">
    <source>
        <dbReference type="ARBA" id="ARBA00005051"/>
    </source>
</evidence>
<evidence type="ECO:0000256" key="6">
    <source>
        <dbReference type="ARBA" id="ARBA00022777"/>
    </source>
</evidence>
<feature type="domain" description="7,8-dihydro-6-hydroxymethylpterin-pyrophosphokinase" evidence="9">
    <location>
        <begin position="88"/>
        <end position="99"/>
    </location>
</feature>
<protein>
    <recommendedName>
        <fullName evidence="3">2-amino-4-hydroxy-6-hydroxymethyldihydropteridine diphosphokinase</fullName>
        <ecNumber evidence="3">2.7.6.3</ecNumber>
    </recommendedName>
</protein>
<dbReference type="UniPathway" id="UPA00077">
    <property type="reaction ID" value="UER00155"/>
</dbReference>
<keyword evidence="4" id="KW-0808">Transferase</keyword>
<dbReference type="InterPro" id="IPR000550">
    <property type="entry name" value="Hppk"/>
</dbReference>
<keyword evidence="5" id="KW-0547">Nucleotide-binding</keyword>
<dbReference type="PROSITE" id="PS00794">
    <property type="entry name" value="HPPK"/>
    <property type="match status" value="1"/>
</dbReference>
<proteinExistence type="predicted"/>
<comment type="caution">
    <text evidence="10">The sequence shown here is derived from an EMBL/GenBank/DDBJ whole genome shotgun (WGS) entry which is preliminary data.</text>
</comment>
<dbReference type="SUPFAM" id="SSF55083">
    <property type="entry name" value="6-hydroxymethyl-7,8-dihydropterin pyrophosphokinase, HPPK"/>
    <property type="match status" value="1"/>
</dbReference>
<dbReference type="Pfam" id="PF01288">
    <property type="entry name" value="HPPK"/>
    <property type="match status" value="1"/>
</dbReference>
<evidence type="ECO:0000256" key="7">
    <source>
        <dbReference type="ARBA" id="ARBA00022840"/>
    </source>
</evidence>
<comment type="catalytic activity">
    <reaction evidence="1">
        <text>6-hydroxymethyl-7,8-dihydropterin + ATP = (7,8-dihydropterin-6-yl)methyl diphosphate + AMP + H(+)</text>
        <dbReference type="Rhea" id="RHEA:11412"/>
        <dbReference type="ChEBI" id="CHEBI:15378"/>
        <dbReference type="ChEBI" id="CHEBI:30616"/>
        <dbReference type="ChEBI" id="CHEBI:44841"/>
        <dbReference type="ChEBI" id="CHEBI:72950"/>
        <dbReference type="ChEBI" id="CHEBI:456215"/>
        <dbReference type="EC" id="2.7.6.3"/>
    </reaction>
</comment>
<dbReference type="GO" id="GO:0005524">
    <property type="term" value="F:ATP binding"/>
    <property type="evidence" value="ECO:0007669"/>
    <property type="project" value="UniProtKB-KW"/>
</dbReference>
<dbReference type="GO" id="GO:0046654">
    <property type="term" value="P:tetrahydrofolate biosynthetic process"/>
    <property type="evidence" value="ECO:0007669"/>
    <property type="project" value="UniProtKB-UniPathway"/>
</dbReference>
<dbReference type="InterPro" id="IPR035907">
    <property type="entry name" value="Hppk_sf"/>
</dbReference>
<evidence type="ECO:0000256" key="5">
    <source>
        <dbReference type="ARBA" id="ARBA00022741"/>
    </source>
</evidence>
<keyword evidence="6 10" id="KW-0418">Kinase</keyword>
<organism evidence="10 11">
    <name type="scientific">Bhargavaea cecembensis</name>
    <dbReference type="NCBI Taxonomy" id="394098"/>
    <lineage>
        <taxon>Bacteria</taxon>
        <taxon>Bacillati</taxon>
        <taxon>Bacillota</taxon>
        <taxon>Bacilli</taxon>
        <taxon>Bacillales</taxon>
        <taxon>Caryophanaceae</taxon>
        <taxon>Bhargavaea</taxon>
    </lineage>
</organism>
<evidence type="ECO:0000313" key="11">
    <source>
        <dbReference type="Proteomes" id="UP000076490"/>
    </source>
</evidence>
<reference evidence="10 11" key="1">
    <citation type="submission" date="2016-01" db="EMBL/GenBank/DDBJ databases">
        <title>Whole genome sequencing of Bhargavaea cecembensis T14.</title>
        <authorList>
            <person name="Hong K.W."/>
        </authorList>
    </citation>
    <scope>NUCLEOTIDE SEQUENCE [LARGE SCALE GENOMIC DNA]</scope>
    <source>
        <strain evidence="10 11">T14</strain>
    </source>
</reference>
<gene>
    <name evidence="10" type="ORF">AV656_15435</name>
</gene>